<dbReference type="Pfam" id="PF00583">
    <property type="entry name" value="Acetyltransf_1"/>
    <property type="match status" value="2"/>
</dbReference>
<protein>
    <submittedName>
        <fullName evidence="4">GNAT family N-acetyltransferase</fullName>
        <ecNumber evidence="4">2.3.1.-</ecNumber>
    </submittedName>
</protein>
<evidence type="ECO:0000256" key="2">
    <source>
        <dbReference type="ARBA" id="ARBA00023315"/>
    </source>
</evidence>
<dbReference type="PANTHER" id="PTHR43420">
    <property type="entry name" value="ACETYLTRANSFERASE"/>
    <property type="match status" value="1"/>
</dbReference>
<name>A0AAP4E8E0_PAEPO</name>
<feature type="domain" description="N-acetyltransferase" evidence="3">
    <location>
        <begin position="152"/>
        <end position="290"/>
    </location>
</feature>
<sequence>MQDYKFFKMNDFSDHQIARIRMLEQLCKNFDGSSLRVGIESLKENGGDKAILCQSGNQLIGYLSWYTSDEIEANINAMVHPNYRRQGVFRSLMYNAAAVIQLQGIKACRIRIPSNSIPGIDCVKYLGANFSTSEFSMNLNRFQSDRLHQSGLVLRLEEDQDFDFMVECSSQAFGDSESWTKNYFKHTREPERVTYLAVDRLTPVGMIRVNHVHTDTAVIHDFCVHPLYQGKGYGREILACLVKILLAKQYTKIRLGVVTQNERALNLYRSIGFEISAESHYYVSAIQNLIYTGQIK</sequence>
<keyword evidence="1 4" id="KW-0808">Transferase</keyword>
<dbReference type="EC" id="2.3.1.-" evidence="4"/>
<dbReference type="Proteomes" id="UP001229409">
    <property type="component" value="Unassembled WGS sequence"/>
</dbReference>
<dbReference type="Gene3D" id="3.40.630.30">
    <property type="match status" value="2"/>
</dbReference>
<accession>A0AAP4E8E0</accession>
<dbReference type="PROSITE" id="PS51186">
    <property type="entry name" value="GNAT"/>
    <property type="match status" value="1"/>
</dbReference>
<dbReference type="GO" id="GO:0016747">
    <property type="term" value="F:acyltransferase activity, transferring groups other than amino-acyl groups"/>
    <property type="evidence" value="ECO:0007669"/>
    <property type="project" value="InterPro"/>
</dbReference>
<dbReference type="CDD" id="cd04301">
    <property type="entry name" value="NAT_SF"/>
    <property type="match status" value="2"/>
</dbReference>
<dbReference type="SUPFAM" id="SSF55729">
    <property type="entry name" value="Acyl-CoA N-acyltransferases (Nat)"/>
    <property type="match status" value="2"/>
</dbReference>
<evidence type="ECO:0000313" key="5">
    <source>
        <dbReference type="Proteomes" id="UP001229409"/>
    </source>
</evidence>
<evidence type="ECO:0000313" key="4">
    <source>
        <dbReference type="EMBL" id="MDH2330152.1"/>
    </source>
</evidence>
<evidence type="ECO:0000256" key="1">
    <source>
        <dbReference type="ARBA" id="ARBA00022679"/>
    </source>
</evidence>
<dbReference type="InterPro" id="IPR000182">
    <property type="entry name" value="GNAT_dom"/>
</dbReference>
<dbReference type="InterPro" id="IPR016181">
    <property type="entry name" value="Acyl_CoA_acyltransferase"/>
</dbReference>
<comment type="caution">
    <text evidence="4">The sequence shown here is derived from an EMBL/GenBank/DDBJ whole genome shotgun (WGS) entry which is preliminary data.</text>
</comment>
<dbReference type="EMBL" id="JARVWT010000001">
    <property type="protein sequence ID" value="MDH2330152.1"/>
    <property type="molecule type" value="Genomic_DNA"/>
</dbReference>
<dbReference type="InterPro" id="IPR050680">
    <property type="entry name" value="YpeA/RimI_acetyltransf"/>
</dbReference>
<proteinExistence type="predicted"/>
<dbReference type="RefSeq" id="WP_076264363.1">
    <property type="nucleotide sequence ID" value="NZ_JARVWT010000001.1"/>
</dbReference>
<evidence type="ECO:0000259" key="3">
    <source>
        <dbReference type="PROSITE" id="PS51186"/>
    </source>
</evidence>
<dbReference type="AlphaFoldDB" id="A0AAP4E8E0"/>
<gene>
    <name evidence="4" type="ORF">QDS18_04665</name>
</gene>
<keyword evidence="2 4" id="KW-0012">Acyltransferase</keyword>
<organism evidence="4 5">
    <name type="scientific">Paenibacillus polymyxa</name>
    <name type="common">Bacillus polymyxa</name>
    <dbReference type="NCBI Taxonomy" id="1406"/>
    <lineage>
        <taxon>Bacteria</taxon>
        <taxon>Bacillati</taxon>
        <taxon>Bacillota</taxon>
        <taxon>Bacilli</taxon>
        <taxon>Bacillales</taxon>
        <taxon>Paenibacillaceae</taxon>
        <taxon>Paenibacillus</taxon>
    </lineage>
</organism>
<reference evidence="4" key="1">
    <citation type="submission" date="2023-04" db="EMBL/GenBank/DDBJ databases">
        <title>Uncovering the Secrets of Slow-Growing Bacteria in Tropical Savanna Soil through Cultivation and Genomic Analysis.</title>
        <authorList>
            <person name="Goncalves O.S."/>
            <person name="Santana M.F."/>
        </authorList>
    </citation>
    <scope>NUCLEOTIDE SEQUENCE</scope>
    <source>
        <strain evidence="4">ANTI</strain>
    </source>
</reference>